<organism evidence="1 2">
    <name type="scientific">Phytophthora citrophthora</name>
    <dbReference type="NCBI Taxonomy" id="4793"/>
    <lineage>
        <taxon>Eukaryota</taxon>
        <taxon>Sar</taxon>
        <taxon>Stramenopiles</taxon>
        <taxon>Oomycota</taxon>
        <taxon>Peronosporomycetes</taxon>
        <taxon>Peronosporales</taxon>
        <taxon>Peronosporaceae</taxon>
        <taxon>Phytophthora</taxon>
    </lineage>
</organism>
<evidence type="ECO:0000313" key="2">
    <source>
        <dbReference type="Proteomes" id="UP001259832"/>
    </source>
</evidence>
<dbReference type="Proteomes" id="UP001259832">
    <property type="component" value="Unassembled WGS sequence"/>
</dbReference>
<protein>
    <submittedName>
        <fullName evidence="1">Uncharacterized protein</fullName>
    </submittedName>
</protein>
<name>A0AAD9LTT3_9STRA</name>
<comment type="caution">
    <text evidence="1">The sequence shown here is derived from an EMBL/GenBank/DDBJ whole genome shotgun (WGS) entry which is preliminary data.</text>
</comment>
<keyword evidence="2" id="KW-1185">Reference proteome</keyword>
<dbReference type="AlphaFoldDB" id="A0AAD9LTT3"/>
<accession>A0AAD9LTT3</accession>
<sequence length="73" mass="7207">MLVADGFSGGGAPASGGGVIVVRGMSGINANASFSKEPPEAVGATANPRLILPDRCLSTLGTDKVSLIPDVEP</sequence>
<gene>
    <name evidence="1" type="ORF">P3T76_002077</name>
</gene>
<dbReference type="EMBL" id="JASMQC010000003">
    <property type="protein sequence ID" value="KAK1946524.1"/>
    <property type="molecule type" value="Genomic_DNA"/>
</dbReference>
<proteinExistence type="predicted"/>
<reference evidence="1" key="1">
    <citation type="submission" date="2023-08" db="EMBL/GenBank/DDBJ databases">
        <title>Reference Genome Resource for the Citrus Pathogen Phytophthora citrophthora.</title>
        <authorList>
            <person name="Moller H."/>
            <person name="Coetzee B."/>
            <person name="Rose L.J."/>
            <person name="Van Niekerk J.M."/>
        </authorList>
    </citation>
    <scope>NUCLEOTIDE SEQUENCE</scope>
    <source>
        <strain evidence="1">STE-U-9442</strain>
    </source>
</reference>
<evidence type="ECO:0000313" key="1">
    <source>
        <dbReference type="EMBL" id="KAK1946524.1"/>
    </source>
</evidence>